<dbReference type="InterPro" id="IPR027417">
    <property type="entry name" value="P-loop_NTPase"/>
</dbReference>
<feature type="domain" description="APS kinase" evidence="15">
    <location>
        <begin position="28"/>
        <end position="178"/>
    </location>
</feature>
<dbReference type="EC" id="2.7.1.25" evidence="5 13"/>
<evidence type="ECO:0000256" key="14">
    <source>
        <dbReference type="RuleBase" id="RU004347"/>
    </source>
</evidence>
<dbReference type="NCBIfam" id="NF003013">
    <property type="entry name" value="PRK03846.1"/>
    <property type="match status" value="1"/>
</dbReference>
<comment type="function">
    <text evidence="2 13 14">Catalyzes the synthesis of activated sulfate.</text>
</comment>
<dbReference type="GO" id="GO:0016301">
    <property type="term" value="F:kinase activity"/>
    <property type="evidence" value="ECO:0007669"/>
    <property type="project" value="UniProtKB-KW"/>
</dbReference>
<evidence type="ECO:0000256" key="11">
    <source>
        <dbReference type="ARBA" id="ARBA00031393"/>
    </source>
</evidence>
<dbReference type="InterPro" id="IPR002891">
    <property type="entry name" value="APS"/>
</dbReference>
<name>A0ABQ6NQV2_9BACL</name>
<evidence type="ECO:0000256" key="6">
    <source>
        <dbReference type="ARBA" id="ARBA00022679"/>
    </source>
</evidence>
<keyword evidence="8 13" id="KW-0418">Kinase</keyword>
<dbReference type="PANTHER" id="PTHR11055:SF1">
    <property type="entry name" value="PAPS SYNTHETASE, ISOFORM D"/>
    <property type="match status" value="1"/>
</dbReference>
<evidence type="ECO:0000256" key="3">
    <source>
        <dbReference type="ARBA" id="ARBA00004806"/>
    </source>
</evidence>
<dbReference type="Gene3D" id="3.40.50.300">
    <property type="entry name" value="P-loop containing nucleotide triphosphate hydrolases"/>
    <property type="match status" value="1"/>
</dbReference>
<dbReference type="RefSeq" id="WP_317981053.1">
    <property type="nucleotide sequence ID" value="NZ_BTCL01000016.1"/>
</dbReference>
<evidence type="ECO:0000256" key="4">
    <source>
        <dbReference type="ARBA" id="ARBA00007008"/>
    </source>
</evidence>
<dbReference type="Proteomes" id="UP001285921">
    <property type="component" value="Unassembled WGS sequence"/>
</dbReference>
<evidence type="ECO:0000256" key="2">
    <source>
        <dbReference type="ARBA" id="ARBA00002632"/>
    </source>
</evidence>
<evidence type="ECO:0000256" key="7">
    <source>
        <dbReference type="ARBA" id="ARBA00022741"/>
    </source>
</evidence>
<gene>
    <name evidence="16" type="primary">cysC_2</name>
    <name evidence="13" type="synonym">cysC</name>
    <name evidence="16" type="ORF">PghCCS26_40530</name>
</gene>
<sequence length="211" mass="23960">MKERNERHIKWHTSGITREDRERMNGHRSCILWLTGLSGSGKSTLAAAIENELHKQHCRTYILDGDNLRHGINRDLGFGPEDRSENIRRIGEIAKLLADAGMITIVAAISPYRQDRDKVRALCKPGDFIEVYVQCTVEECERRDPKGLYKKARSGEIMHFTGLSAPYEPPLRAELVLKTDERSVADSVIEVMAYIRSRLLAPSSLETEMEP</sequence>
<organism evidence="16 17">
    <name type="scientific">Paenibacillus glycanilyticus</name>
    <dbReference type="NCBI Taxonomy" id="126569"/>
    <lineage>
        <taxon>Bacteria</taxon>
        <taxon>Bacillati</taxon>
        <taxon>Bacillota</taxon>
        <taxon>Bacilli</taxon>
        <taxon>Bacillales</taxon>
        <taxon>Paenibacillaceae</taxon>
        <taxon>Paenibacillus</taxon>
    </lineage>
</organism>
<dbReference type="NCBIfam" id="TIGR00455">
    <property type="entry name" value="apsK"/>
    <property type="match status" value="1"/>
</dbReference>
<reference evidence="16 17" key="1">
    <citation type="submission" date="2023-05" db="EMBL/GenBank/DDBJ databases">
        <title>Draft genome of Paenibacillus sp. CCS26.</title>
        <authorList>
            <person name="Akita H."/>
            <person name="Shinto Y."/>
            <person name="Kimura Z."/>
        </authorList>
    </citation>
    <scope>NUCLEOTIDE SEQUENCE [LARGE SCALE GENOMIC DNA]</scope>
    <source>
        <strain evidence="16 17">CCS26</strain>
    </source>
</reference>
<proteinExistence type="inferred from homology"/>
<protein>
    <recommendedName>
        <fullName evidence="5 13">Adenylyl-sulfate kinase</fullName>
        <ecNumber evidence="5 13">2.7.1.25</ecNumber>
    </recommendedName>
    <alternativeName>
        <fullName evidence="11 13">APS kinase</fullName>
    </alternativeName>
    <alternativeName>
        <fullName evidence="12 13">ATP adenosine-5'-phosphosulfate 3'-phosphotransferase</fullName>
    </alternativeName>
    <alternativeName>
        <fullName evidence="10 13">Adenosine-5'-phosphosulfate kinase</fullName>
    </alternativeName>
</protein>
<dbReference type="HAMAP" id="MF_00065">
    <property type="entry name" value="Adenylyl_sulf_kinase"/>
    <property type="match status" value="1"/>
</dbReference>
<dbReference type="CDD" id="cd02027">
    <property type="entry name" value="APSK"/>
    <property type="match status" value="1"/>
</dbReference>
<dbReference type="Pfam" id="PF01583">
    <property type="entry name" value="APS_kinase"/>
    <property type="match status" value="1"/>
</dbReference>
<comment type="similarity">
    <text evidence="4 13 14">Belongs to the APS kinase family.</text>
</comment>
<feature type="active site" description="Phosphoserine intermediate" evidence="13">
    <location>
        <position position="110"/>
    </location>
</feature>
<evidence type="ECO:0000259" key="15">
    <source>
        <dbReference type="Pfam" id="PF01583"/>
    </source>
</evidence>
<evidence type="ECO:0000256" key="5">
    <source>
        <dbReference type="ARBA" id="ARBA00012121"/>
    </source>
</evidence>
<keyword evidence="6 13" id="KW-0808">Transferase</keyword>
<comment type="pathway">
    <text evidence="3 13 14">Sulfur metabolism; hydrogen sulfide biosynthesis; sulfite from sulfate: step 2/3.</text>
</comment>
<keyword evidence="13" id="KW-0597">Phosphoprotein</keyword>
<evidence type="ECO:0000256" key="9">
    <source>
        <dbReference type="ARBA" id="ARBA00022840"/>
    </source>
</evidence>
<dbReference type="InterPro" id="IPR059117">
    <property type="entry name" value="APS_kinase_dom"/>
</dbReference>
<comment type="caution">
    <text evidence="16">The sequence shown here is derived from an EMBL/GenBank/DDBJ whole genome shotgun (WGS) entry which is preliminary data.</text>
</comment>
<evidence type="ECO:0000313" key="16">
    <source>
        <dbReference type="EMBL" id="GMK46924.1"/>
    </source>
</evidence>
<dbReference type="PANTHER" id="PTHR11055">
    <property type="entry name" value="BIFUNCTIONAL 3'-PHOSPHOADENOSINE 5'-PHOSPHOSULFATE SYNTHASE"/>
    <property type="match status" value="1"/>
</dbReference>
<evidence type="ECO:0000256" key="10">
    <source>
        <dbReference type="ARBA" id="ARBA00029724"/>
    </source>
</evidence>
<keyword evidence="17" id="KW-1185">Reference proteome</keyword>
<keyword evidence="9 13" id="KW-0067">ATP-binding</keyword>
<accession>A0ABQ6NQV2</accession>
<evidence type="ECO:0000256" key="1">
    <source>
        <dbReference type="ARBA" id="ARBA00001823"/>
    </source>
</evidence>
<evidence type="ECO:0000256" key="12">
    <source>
        <dbReference type="ARBA" id="ARBA00031464"/>
    </source>
</evidence>
<keyword evidence="7 13" id="KW-0547">Nucleotide-binding</keyword>
<comment type="catalytic activity">
    <reaction evidence="1 13 14">
        <text>adenosine 5'-phosphosulfate + ATP = 3'-phosphoadenylyl sulfate + ADP + H(+)</text>
        <dbReference type="Rhea" id="RHEA:24152"/>
        <dbReference type="ChEBI" id="CHEBI:15378"/>
        <dbReference type="ChEBI" id="CHEBI:30616"/>
        <dbReference type="ChEBI" id="CHEBI:58243"/>
        <dbReference type="ChEBI" id="CHEBI:58339"/>
        <dbReference type="ChEBI" id="CHEBI:456216"/>
        <dbReference type="EC" id="2.7.1.25"/>
    </reaction>
</comment>
<evidence type="ECO:0000256" key="13">
    <source>
        <dbReference type="HAMAP-Rule" id="MF_00065"/>
    </source>
</evidence>
<feature type="binding site" evidence="13">
    <location>
        <begin position="36"/>
        <end position="43"/>
    </location>
    <ligand>
        <name>ATP</name>
        <dbReference type="ChEBI" id="CHEBI:30616"/>
    </ligand>
</feature>
<evidence type="ECO:0000256" key="8">
    <source>
        <dbReference type="ARBA" id="ARBA00022777"/>
    </source>
</evidence>
<dbReference type="EMBL" id="BTCL01000016">
    <property type="protein sequence ID" value="GMK46924.1"/>
    <property type="molecule type" value="Genomic_DNA"/>
</dbReference>
<evidence type="ECO:0000313" key="17">
    <source>
        <dbReference type="Proteomes" id="UP001285921"/>
    </source>
</evidence>
<dbReference type="SUPFAM" id="SSF52540">
    <property type="entry name" value="P-loop containing nucleoside triphosphate hydrolases"/>
    <property type="match status" value="1"/>
</dbReference>